<evidence type="ECO:0000256" key="4">
    <source>
        <dbReference type="ARBA" id="ARBA00023002"/>
    </source>
</evidence>
<dbReference type="Proteomes" id="UP000473014">
    <property type="component" value="Unassembled WGS sequence"/>
</dbReference>
<keyword evidence="2 7" id="KW-0349">Heme</keyword>
<dbReference type="SUPFAM" id="SSF48264">
    <property type="entry name" value="Cytochrome P450"/>
    <property type="match status" value="1"/>
</dbReference>
<dbReference type="GO" id="GO:0016705">
    <property type="term" value="F:oxidoreductase activity, acting on paired donors, with incorporation or reduction of molecular oxygen"/>
    <property type="evidence" value="ECO:0007669"/>
    <property type="project" value="InterPro"/>
</dbReference>
<dbReference type="PRINTS" id="PR00385">
    <property type="entry name" value="P450"/>
</dbReference>
<comment type="cofactor">
    <cofactor evidence="7">
        <name>heme</name>
        <dbReference type="ChEBI" id="CHEBI:30413"/>
    </cofactor>
</comment>
<dbReference type="PRINTS" id="PR00463">
    <property type="entry name" value="EP450I"/>
</dbReference>
<evidence type="ECO:0000256" key="1">
    <source>
        <dbReference type="ARBA" id="ARBA00010617"/>
    </source>
</evidence>
<organism evidence="10 11">
    <name type="scientific">Streptomyces taklimakanensis</name>
    <dbReference type="NCBI Taxonomy" id="2569853"/>
    <lineage>
        <taxon>Bacteria</taxon>
        <taxon>Bacillati</taxon>
        <taxon>Actinomycetota</taxon>
        <taxon>Actinomycetes</taxon>
        <taxon>Kitasatosporales</taxon>
        <taxon>Streptomycetaceae</taxon>
        <taxon>Streptomyces</taxon>
    </lineage>
</organism>
<sequence>MSAHPLAAVRGRGARGRGTGVRPPGPPVRALPGLLRKLAVDRLGMMRDAAELSDAVRVSIGPKRMYVFNRPDYAKHVLADNASNYRKGIGLVESRKVLGDGLLTSEGELWRAQRRAVRPAFRPGRIAAQAGAVAEESAKLVDLLRGRAGGGPVDVLKEVTGLTLGVLGRALMNADLEEYGGIAHAFEAVQDQAMFDMVTQSLVPTWVPLATQRRFRRARRELVRIADELVADHDLRAAGGEDADDALSRMILAARGHRDPAVGRRLLRDELITLLLAGHETTASTLGWTLLSLARHPRVRDRVREEARAVLAGGRLPEAEDLHRLVYTAQVVQEAMRLYPPVWILPRVARRDDEVGGYAVPAGSDVLICPYTLHRHPDLWEAPERFDPERFDPERSAHRSRYAYIPFGAGPRFCVGSGLGMMEAVFVTALVTRDLDLTPVPGHEGVAEPMMSLRMRGGLPMTVRVAR</sequence>
<dbReference type="PANTHER" id="PTHR24291">
    <property type="entry name" value="CYTOCHROME P450 FAMILY 4"/>
    <property type="match status" value="1"/>
</dbReference>
<dbReference type="CDD" id="cd20620">
    <property type="entry name" value="CYP132-like"/>
    <property type="match status" value="1"/>
</dbReference>
<evidence type="ECO:0000256" key="9">
    <source>
        <dbReference type="SAM" id="MobiDB-lite"/>
    </source>
</evidence>
<dbReference type="Gene3D" id="1.10.630.10">
    <property type="entry name" value="Cytochrome P450"/>
    <property type="match status" value="1"/>
</dbReference>
<evidence type="ECO:0000256" key="8">
    <source>
        <dbReference type="RuleBase" id="RU000461"/>
    </source>
</evidence>
<feature type="binding site" description="axial binding residue" evidence="7">
    <location>
        <position position="414"/>
    </location>
    <ligand>
        <name>heme</name>
        <dbReference type="ChEBI" id="CHEBI:30413"/>
    </ligand>
    <ligandPart>
        <name>Fe</name>
        <dbReference type="ChEBI" id="CHEBI:18248"/>
    </ligandPart>
</feature>
<dbReference type="GO" id="GO:0020037">
    <property type="term" value="F:heme binding"/>
    <property type="evidence" value="ECO:0007669"/>
    <property type="project" value="InterPro"/>
</dbReference>
<evidence type="ECO:0000313" key="11">
    <source>
        <dbReference type="Proteomes" id="UP000473014"/>
    </source>
</evidence>
<dbReference type="PANTHER" id="PTHR24291:SF50">
    <property type="entry name" value="BIFUNCTIONAL ALBAFLAVENONE MONOOXYGENASE_TERPENE SYNTHASE"/>
    <property type="match status" value="1"/>
</dbReference>
<feature type="compositionally biased region" description="Low complexity" evidence="9">
    <location>
        <begin position="1"/>
        <end position="11"/>
    </location>
</feature>
<comment type="caution">
    <text evidence="10">The sequence shown here is derived from an EMBL/GenBank/DDBJ whole genome shotgun (WGS) entry which is preliminary data.</text>
</comment>
<evidence type="ECO:0000256" key="3">
    <source>
        <dbReference type="ARBA" id="ARBA00022723"/>
    </source>
</evidence>
<reference evidence="10 11" key="1">
    <citation type="submission" date="2019-11" db="EMBL/GenBank/DDBJ databases">
        <authorList>
            <person name="Yuan L."/>
        </authorList>
    </citation>
    <scope>NUCLEOTIDE SEQUENCE [LARGE SCALE GENOMIC DNA]</scope>
    <source>
        <strain evidence="10 11">TRM43335</strain>
    </source>
</reference>
<feature type="region of interest" description="Disordered" evidence="9">
    <location>
        <begin position="1"/>
        <end position="27"/>
    </location>
</feature>
<dbReference type="GO" id="GO:0004497">
    <property type="term" value="F:monooxygenase activity"/>
    <property type="evidence" value="ECO:0007669"/>
    <property type="project" value="UniProtKB-KW"/>
</dbReference>
<protein>
    <submittedName>
        <fullName evidence="10">Cytochrome P450</fullName>
    </submittedName>
</protein>
<dbReference type="InterPro" id="IPR001128">
    <property type="entry name" value="Cyt_P450"/>
</dbReference>
<keyword evidence="11" id="KW-1185">Reference proteome</keyword>
<evidence type="ECO:0000256" key="7">
    <source>
        <dbReference type="PIRSR" id="PIRSR602401-1"/>
    </source>
</evidence>
<dbReference type="GO" id="GO:0005506">
    <property type="term" value="F:iron ion binding"/>
    <property type="evidence" value="ECO:0007669"/>
    <property type="project" value="InterPro"/>
</dbReference>
<dbReference type="InterPro" id="IPR050196">
    <property type="entry name" value="Cytochrome_P450_Monoox"/>
</dbReference>
<dbReference type="AlphaFoldDB" id="A0A6G2BKA8"/>
<accession>A0A6G2BKA8</accession>
<comment type="similarity">
    <text evidence="1 8">Belongs to the cytochrome P450 family.</text>
</comment>
<evidence type="ECO:0000256" key="5">
    <source>
        <dbReference type="ARBA" id="ARBA00023004"/>
    </source>
</evidence>
<dbReference type="PROSITE" id="PS00086">
    <property type="entry name" value="CYTOCHROME_P450"/>
    <property type="match status" value="1"/>
</dbReference>
<evidence type="ECO:0000256" key="2">
    <source>
        <dbReference type="ARBA" id="ARBA00022617"/>
    </source>
</evidence>
<dbReference type="InterPro" id="IPR002401">
    <property type="entry name" value="Cyt_P450_E_grp-I"/>
</dbReference>
<dbReference type="OrthoDB" id="4746309at2"/>
<keyword evidence="3 7" id="KW-0479">Metal-binding</keyword>
<dbReference type="RefSeq" id="WP_155074221.1">
    <property type="nucleotide sequence ID" value="NZ_WIXO01000002.1"/>
</dbReference>
<name>A0A6G2BKA8_9ACTN</name>
<dbReference type="Pfam" id="PF00067">
    <property type="entry name" value="p450"/>
    <property type="match status" value="1"/>
</dbReference>
<evidence type="ECO:0000256" key="6">
    <source>
        <dbReference type="ARBA" id="ARBA00023033"/>
    </source>
</evidence>
<dbReference type="InterPro" id="IPR036396">
    <property type="entry name" value="Cyt_P450_sf"/>
</dbReference>
<dbReference type="InterPro" id="IPR017972">
    <property type="entry name" value="Cyt_P450_CS"/>
</dbReference>
<dbReference type="EMBL" id="WIXO01000002">
    <property type="protein sequence ID" value="MTE22493.1"/>
    <property type="molecule type" value="Genomic_DNA"/>
</dbReference>
<proteinExistence type="inferred from homology"/>
<keyword evidence="6 8" id="KW-0503">Monooxygenase</keyword>
<keyword evidence="4 8" id="KW-0560">Oxidoreductase</keyword>
<keyword evidence="5 7" id="KW-0408">Iron</keyword>
<evidence type="ECO:0000313" key="10">
    <source>
        <dbReference type="EMBL" id="MTE22493.1"/>
    </source>
</evidence>
<gene>
    <name evidence="10" type="ORF">F0L17_26040</name>
</gene>